<dbReference type="SUPFAM" id="SSF51366">
    <property type="entry name" value="Ribulose-phoshate binding barrel"/>
    <property type="match status" value="1"/>
</dbReference>
<dbReference type="GO" id="GO:0006163">
    <property type="term" value="P:purine nucleotide metabolic process"/>
    <property type="evidence" value="ECO:0007669"/>
    <property type="project" value="UniProtKB-ARBA"/>
</dbReference>
<dbReference type="FunFam" id="3.20.20.70:FF:000191">
    <property type="entry name" value="ribulose-phosphate 3-epimerase isoform X2"/>
    <property type="match status" value="1"/>
</dbReference>
<evidence type="ECO:0000256" key="3">
    <source>
        <dbReference type="ARBA" id="ARBA00001954"/>
    </source>
</evidence>
<evidence type="ECO:0000313" key="12">
    <source>
        <dbReference type="Proteomes" id="UP000177117"/>
    </source>
</evidence>
<sequence>MVEIIPAILTDSSARFKELVRRLEPYVNRIHVDVADAELVPSRTVTGYKEIKDTAVAVKFDVHLMVKRPQEYLKEWFYTHADRFIIHVESDANLGEIIKNIKEHGRRVGVAFNPETEPEKSERYFKDIDFVQFMTVHPGFQGGKFVNDVVDNISKFHKKYPGIIIMCDGGVNPEIAPGLIRAGASALVSGSYVVKSGDMEKAIQQLQEATEK</sequence>
<evidence type="ECO:0008006" key="13">
    <source>
        <dbReference type="Google" id="ProtNLM"/>
    </source>
</evidence>
<comment type="caution">
    <text evidence="11">The sequence shown here is derived from an EMBL/GenBank/DDBJ whole genome shotgun (WGS) entry which is preliminary data.</text>
</comment>
<dbReference type="PANTHER" id="PTHR11749">
    <property type="entry name" value="RIBULOSE-5-PHOSPHATE-3-EPIMERASE"/>
    <property type="match status" value="1"/>
</dbReference>
<dbReference type="CDD" id="cd00429">
    <property type="entry name" value="RPE"/>
    <property type="match status" value="1"/>
</dbReference>
<dbReference type="Gene3D" id="3.20.20.70">
    <property type="entry name" value="Aldolase class I"/>
    <property type="match status" value="1"/>
</dbReference>
<evidence type="ECO:0000256" key="1">
    <source>
        <dbReference type="ARBA" id="ARBA00001936"/>
    </source>
</evidence>
<protein>
    <recommendedName>
        <fullName evidence="13">Ribulose-phosphate 3-epimerase</fullName>
    </recommendedName>
</protein>
<dbReference type="AlphaFoldDB" id="A0A1F8EF10"/>
<comment type="subunit">
    <text evidence="4">Homodimer.</text>
</comment>
<keyword evidence="6" id="KW-0862">Zinc</keyword>
<comment type="cofactor">
    <cofactor evidence="1">
        <name>Mn(2+)</name>
        <dbReference type="ChEBI" id="CHEBI:29035"/>
    </cofactor>
</comment>
<comment type="cofactor">
    <cofactor evidence="3">
        <name>Fe(2+)</name>
        <dbReference type="ChEBI" id="CHEBI:29033"/>
    </cofactor>
</comment>
<dbReference type="InterPro" id="IPR000056">
    <property type="entry name" value="Ribul_P_3_epim-like"/>
</dbReference>
<organism evidence="11 12">
    <name type="scientific">Candidatus Yanofskybacteria bacterium RIFCSPHIGHO2_01_FULL_41_53</name>
    <dbReference type="NCBI Taxonomy" id="1802663"/>
    <lineage>
        <taxon>Bacteria</taxon>
        <taxon>Candidatus Yanofskyibacteriota</taxon>
    </lineage>
</organism>
<dbReference type="GO" id="GO:0005975">
    <property type="term" value="P:carbohydrate metabolic process"/>
    <property type="evidence" value="ECO:0007669"/>
    <property type="project" value="InterPro"/>
</dbReference>
<keyword evidence="8" id="KW-0464">Manganese</keyword>
<dbReference type="InterPro" id="IPR013785">
    <property type="entry name" value="Aldolase_TIM"/>
</dbReference>
<evidence type="ECO:0000256" key="2">
    <source>
        <dbReference type="ARBA" id="ARBA00001947"/>
    </source>
</evidence>
<dbReference type="GO" id="GO:0016857">
    <property type="term" value="F:racemase and epimerase activity, acting on carbohydrates and derivatives"/>
    <property type="evidence" value="ECO:0007669"/>
    <property type="project" value="InterPro"/>
</dbReference>
<dbReference type="GO" id="GO:1901135">
    <property type="term" value="P:carbohydrate derivative metabolic process"/>
    <property type="evidence" value="ECO:0007669"/>
    <property type="project" value="UniProtKB-ARBA"/>
</dbReference>
<dbReference type="Pfam" id="PF00834">
    <property type="entry name" value="Ribul_P_3_epim"/>
    <property type="match status" value="1"/>
</dbReference>
<dbReference type="GO" id="GO:0046872">
    <property type="term" value="F:metal ion binding"/>
    <property type="evidence" value="ECO:0007669"/>
    <property type="project" value="UniProtKB-KW"/>
</dbReference>
<gene>
    <name evidence="11" type="ORF">A2650_01380</name>
</gene>
<evidence type="ECO:0000313" key="11">
    <source>
        <dbReference type="EMBL" id="OGM99434.1"/>
    </source>
</evidence>
<dbReference type="Proteomes" id="UP000177117">
    <property type="component" value="Unassembled WGS sequence"/>
</dbReference>
<dbReference type="GO" id="GO:0006091">
    <property type="term" value="P:generation of precursor metabolites and energy"/>
    <property type="evidence" value="ECO:0007669"/>
    <property type="project" value="UniProtKB-ARBA"/>
</dbReference>
<dbReference type="EMBL" id="MGJD01000045">
    <property type="protein sequence ID" value="OGM99434.1"/>
    <property type="molecule type" value="Genomic_DNA"/>
</dbReference>
<keyword evidence="7" id="KW-0408">Iron</keyword>
<comment type="cofactor">
    <cofactor evidence="2">
        <name>Zn(2+)</name>
        <dbReference type="ChEBI" id="CHEBI:29105"/>
    </cofactor>
</comment>
<keyword evidence="5" id="KW-0479">Metal-binding</keyword>
<reference evidence="11 12" key="1">
    <citation type="journal article" date="2016" name="Nat. Commun.">
        <title>Thousands of microbial genomes shed light on interconnected biogeochemical processes in an aquifer system.</title>
        <authorList>
            <person name="Anantharaman K."/>
            <person name="Brown C.T."/>
            <person name="Hug L.A."/>
            <person name="Sharon I."/>
            <person name="Castelle C.J."/>
            <person name="Probst A.J."/>
            <person name="Thomas B.C."/>
            <person name="Singh A."/>
            <person name="Wilkins M.J."/>
            <person name="Karaoz U."/>
            <person name="Brodie E.L."/>
            <person name="Williams K.H."/>
            <person name="Hubbard S.S."/>
            <person name="Banfield J.F."/>
        </authorList>
    </citation>
    <scope>NUCLEOTIDE SEQUENCE [LARGE SCALE GENOMIC DNA]</scope>
</reference>
<evidence type="ECO:0000256" key="7">
    <source>
        <dbReference type="ARBA" id="ARBA00023004"/>
    </source>
</evidence>
<keyword evidence="10" id="KW-0119">Carbohydrate metabolism</keyword>
<dbReference type="GO" id="GO:0046496">
    <property type="term" value="P:nicotinamide nucleotide metabolic process"/>
    <property type="evidence" value="ECO:0007669"/>
    <property type="project" value="UniProtKB-ARBA"/>
</dbReference>
<name>A0A1F8EF10_9BACT</name>
<evidence type="ECO:0000256" key="4">
    <source>
        <dbReference type="ARBA" id="ARBA00011738"/>
    </source>
</evidence>
<evidence type="ECO:0000256" key="10">
    <source>
        <dbReference type="ARBA" id="ARBA00023277"/>
    </source>
</evidence>
<evidence type="ECO:0000256" key="8">
    <source>
        <dbReference type="ARBA" id="ARBA00023211"/>
    </source>
</evidence>
<evidence type="ECO:0000256" key="5">
    <source>
        <dbReference type="ARBA" id="ARBA00022723"/>
    </source>
</evidence>
<dbReference type="InterPro" id="IPR011060">
    <property type="entry name" value="RibuloseP-bd_barrel"/>
</dbReference>
<proteinExistence type="predicted"/>
<evidence type="ECO:0000256" key="9">
    <source>
        <dbReference type="ARBA" id="ARBA00023235"/>
    </source>
</evidence>
<keyword evidence="9" id="KW-0413">Isomerase</keyword>
<evidence type="ECO:0000256" key="6">
    <source>
        <dbReference type="ARBA" id="ARBA00022833"/>
    </source>
</evidence>
<accession>A0A1F8EF10</accession>